<dbReference type="EMBL" id="CP011452">
    <property type="protein sequence ID" value="AKH41341.1"/>
    <property type="molecule type" value="Genomic_DNA"/>
</dbReference>
<dbReference type="GO" id="GO:0003700">
    <property type="term" value="F:DNA-binding transcription factor activity"/>
    <property type="evidence" value="ECO:0007669"/>
    <property type="project" value="InterPro"/>
</dbReference>
<dbReference type="GO" id="GO:0043565">
    <property type="term" value="F:sequence-specific DNA binding"/>
    <property type="evidence" value="ECO:0007669"/>
    <property type="project" value="InterPro"/>
</dbReference>
<dbReference type="KEGG" id="aay:WYH_00277"/>
<dbReference type="Proteomes" id="UP000034392">
    <property type="component" value="Chromosome"/>
</dbReference>
<dbReference type="SMART" id="SM00342">
    <property type="entry name" value="HTH_ARAC"/>
    <property type="match status" value="1"/>
</dbReference>
<name>A0A0F7KQD9_9SPHN</name>
<proteinExistence type="predicted"/>
<sequence>MACEIDVRFFQPPAPLDGCFTSFYRLNLTVGEGEQVEDWLQPEWANLRFFRDARPEATVPGGGKLTDVDFPVTGPSSLPTHFRLGTTRCWGAGLFPLGWARFIEGDAYTMANWLVDGRESPPFARVAPLADIIFDGPEDDEAEYMRMVAYFMALNKPHHDEDRIRAIHAALLSPEVHSVADFARRVDITPRTLDRLCRRYFGFPPKLLLRRQRFMRSLADWMIGGGYWTDALDAQYFDQSQFTREFKAFMTMSPSEYAALDHPILGAFMAQRARIWGSAAQTLDRPDSGRIKKPSPVA</sequence>
<dbReference type="Pfam" id="PF12833">
    <property type="entry name" value="HTH_18"/>
    <property type="match status" value="1"/>
</dbReference>
<dbReference type="RefSeq" id="WP_053833326.1">
    <property type="nucleotide sequence ID" value="NZ_CP011452.2"/>
</dbReference>
<accession>A0A0F7KQD9</accession>
<dbReference type="PROSITE" id="PS01124">
    <property type="entry name" value="HTH_ARAC_FAMILY_2"/>
    <property type="match status" value="1"/>
</dbReference>
<dbReference type="AlphaFoldDB" id="A0A0F7KQD9"/>
<dbReference type="InterPro" id="IPR018060">
    <property type="entry name" value="HTH_AraC"/>
</dbReference>
<evidence type="ECO:0000313" key="1">
    <source>
        <dbReference type="EMBL" id="AKH41341.1"/>
    </source>
</evidence>
<dbReference type="OrthoDB" id="2559672at2"/>
<evidence type="ECO:0000313" key="2">
    <source>
        <dbReference type="Proteomes" id="UP000034392"/>
    </source>
</evidence>
<protein>
    <submittedName>
        <fullName evidence="1">Helix-turn-helix domain protein</fullName>
    </submittedName>
</protein>
<reference evidence="1" key="1">
    <citation type="submission" date="2015-05" db="EMBL/GenBank/DDBJ databases">
        <title>The complete genome of Altererythrobacter atlanticus strain 26DY36.</title>
        <authorList>
            <person name="Wu Y.-H."/>
            <person name="Cheng H."/>
            <person name="Wu X.-W."/>
        </authorList>
    </citation>
    <scope>NUCLEOTIDE SEQUENCE [LARGE SCALE GENOMIC DNA]</scope>
    <source>
        <strain evidence="1">26DY36</strain>
    </source>
</reference>
<dbReference type="PATRIC" id="fig|1267766.3.peg.283"/>
<dbReference type="Gene3D" id="1.10.10.60">
    <property type="entry name" value="Homeodomain-like"/>
    <property type="match status" value="1"/>
</dbReference>
<keyword evidence="2" id="KW-1185">Reference proteome</keyword>
<organism evidence="1 2">
    <name type="scientific">Croceibacterium atlanticum</name>
    <dbReference type="NCBI Taxonomy" id="1267766"/>
    <lineage>
        <taxon>Bacteria</taxon>
        <taxon>Pseudomonadati</taxon>
        <taxon>Pseudomonadota</taxon>
        <taxon>Alphaproteobacteria</taxon>
        <taxon>Sphingomonadales</taxon>
        <taxon>Erythrobacteraceae</taxon>
        <taxon>Croceibacterium</taxon>
    </lineage>
</organism>
<dbReference type="STRING" id="1267766.WYH_00277"/>
<gene>
    <name evidence="1" type="ORF">WYH_00277</name>
</gene>